<dbReference type="RefSeq" id="WP_086887072.1">
    <property type="nucleotide sequence ID" value="NZ_CP019893.1"/>
</dbReference>
<keyword evidence="1" id="KW-0472">Membrane</keyword>
<evidence type="ECO:0000313" key="2">
    <source>
        <dbReference type="EMBL" id="ARS88688.1"/>
    </source>
</evidence>
<accession>A0A2Z2HYP9</accession>
<protein>
    <submittedName>
        <fullName evidence="2">Uncharacterized protein</fullName>
    </submittedName>
</protein>
<gene>
    <name evidence="2" type="ORF">B1756_02235</name>
</gene>
<keyword evidence="3" id="KW-1185">Reference proteome</keyword>
<evidence type="ECO:0000256" key="1">
    <source>
        <dbReference type="SAM" id="Phobius"/>
    </source>
</evidence>
<feature type="transmembrane region" description="Helical" evidence="1">
    <location>
        <begin position="185"/>
        <end position="206"/>
    </location>
</feature>
<sequence>MNVDSRLVTVFAAVVCLLLVGSLGLPAYVSPYEGVTPTYGVAHESTETFDETVDRADLEADRATAVDSLSPETQRVFAEATEAEADSGWQRVDIDVCIDELVVCDSYAERPDFPSHGFDSANSKSPSYGVVEDDGERYVTSTQNLGTMWDFGPFFEFVAKLAGLLPFTLYLAYTTYRRHRDQPRRVLGVAAYGLVLVALGLAWPYLAMVTDASLPPALVVPLAWGGIVVAVAWNRYADGGPSRDAAS</sequence>
<feature type="transmembrane region" description="Helical" evidence="1">
    <location>
        <begin position="154"/>
        <end position="173"/>
    </location>
</feature>
<dbReference type="KEGG" id="naj:B1756_02235"/>
<name>A0A2Z2HYP9_9EURY</name>
<evidence type="ECO:0000313" key="3">
    <source>
        <dbReference type="Proteomes" id="UP000250088"/>
    </source>
</evidence>
<dbReference type="GeneID" id="43740499"/>
<keyword evidence="1" id="KW-1133">Transmembrane helix</keyword>
<reference evidence="3" key="1">
    <citation type="submission" date="2017-02" db="EMBL/GenBank/DDBJ databases">
        <title>Natronthermophilus aegyptiacus gen. nov.,sp. nov., an aerobic, extremely halophilic alkalithermophilic archaeon isolated from the athalassohaline Wadi An Natrun, Egypt.</title>
        <authorList>
            <person name="Zhao B."/>
        </authorList>
    </citation>
    <scope>NUCLEOTIDE SEQUENCE [LARGE SCALE GENOMIC DNA]</scope>
    <source>
        <strain evidence="3">JW/NM-HA 15</strain>
    </source>
</reference>
<dbReference type="OrthoDB" id="203822at2157"/>
<keyword evidence="1" id="KW-0812">Transmembrane</keyword>
<proteinExistence type="predicted"/>
<dbReference type="EMBL" id="CP019893">
    <property type="protein sequence ID" value="ARS88688.1"/>
    <property type="molecule type" value="Genomic_DNA"/>
</dbReference>
<dbReference type="AlphaFoldDB" id="A0A2Z2HYP9"/>
<feature type="transmembrane region" description="Helical" evidence="1">
    <location>
        <begin position="212"/>
        <end position="233"/>
    </location>
</feature>
<dbReference type="Proteomes" id="UP000250088">
    <property type="component" value="Chromosome"/>
</dbReference>
<organism evidence="2 3">
    <name type="scientific">Natrarchaeobaculum aegyptiacum</name>
    <dbReference type="NCBI Taxonomy" id="745377"/>
    <lineage>
        <taxon>Archaea</taxon>
        <taxon>Methanobacteriati</taxon>
        <taxon>Methanobacteriota</taxon>
        <taxon>Stenosarchaea group</taxon>
        <taxon>Halobacteria</taxon>
        <taxon>Halobacteriales</taxon>
        <taxon>Natrialbaceae</taxon>
        <taxon>Natrarchaeobaculum</taxon>
    </lineage>
</organism>